<dbReference type="SMART" id="SM00233">
    <property type="entry name" value="PH"/>
    <property type="match status" value="1"/>
</dbReference>
<dbReference type="GO" id="GO:0001881">
    <property type="term" value="P:receptor recycling"/>
    <property type="evidence" value="ECO:0000318"/>
    <property type="project" value="GO_Central"/>
</dbReference>
<dbReference type="VEuPathDB" id="AmoebaDB:DICPUDRAFT_41225"/>
<dbReference type="InterPro" id="IPR051707">
    <property type="entry name" value="PI-Interact_SigTrans_Reg"/>
</dbReference>
<dbReference type="EMBL" id="GL871314">
    <property type="protein sequence ID" value="EGC30628.1"/>
    <property type="molecule type" value="Genomic_DNA"/>
</dbReference>
<dbReference type="KEGG" id="dpp:DICPUDRAFT_41225"/>
<dbReference type="Proteomes" id="UP000001064">
    <property type="component" value="Unassembled WGS sequence"/>
</dbReference>
<dbReference type="GO" id="GO:0042147">
    <property type="term" value="P:retrograde transport, endosome to Golgi"/>
    <property type="evidence" value="ECO:0000318"/>
    <property type="project" value="GO_Central"/>
</dbReference>
<dbReference type="FunCoup" id="F0ZZK7">
    <property type="interactions" value="802"/>
</dbReference>
<dbReference type="PANTHER" id="PTHR14336">
    <property type="entry name" value="TANDEM PH DOMAIN CONTAINING PROTEIN"/>
    <property type="match status" value="1"/>
</dbReference>
<dbReference type="InterPro" id="IPR011993">
    <property type="entry name" value="PH-like_dom_sf"/>
</dbReference>
<dbReference type="GO" id="GO:0055037">
    <property type="term" value="C:recycling endosome"/>
    <property type="evidence" value="ECO:0000318"/>
    <property type="project" value="GO_Central"/>
</dbReference>
<dbReference type="RefSeq" id="XP_003292863.1">
    <property type="nucleotide sequence ID" value="XM_003292815.1"/>
</dbReference>
<dbReference type="GeneID" id="10509036"/>
<feature type="domain" description="PH" evidence="2">
    <location>
        <begin position="1"/>
        <end position="95"/>
    </location>
</feature>
<evidence type="ECO:0000313" key="3">
    <source>
        <dbReference type="EMBL" id="EGC30628.1"/>
    </source>
</evidence>
<dbReference type="GO" id="GO:0005769">
    <property type="term" value="C:early endosome"/>
    <property type="evidence" value="ECO:0000318"/>
    <property type="project" value="GO_Central"/>
</dbReference>
<evidence type="ECO:0000256" key="1">
    <source>
        <dbReference type="SAM" id="MobiDB-lite"/>
    </source>
</evidence>
<dbReference type="PROSITE" id="PS50003">
    <property type="entry name" value="PH_DOMAIN"/>
    <property type="match status" value="1"/>
</dbReference>
<dbReference type="AlphaFoldDB" id="F0ZZK7"/>
<dbReference type="GO" id="GO:0005802">
    <property type="term" value="C:trans-Golgi network"/>
    <property type="evidence" value="ECO:0000318"/>
    <property type="project" value="GO_Central"/>
</dbReference>
<dbReference type="GO" id="GO:0005829">
    <property type="term" value="C:cytosol"/>
    <property type="evidence" value="ECO:0007669"/>
    <property type="project" value="GOC"/>
</dbReference>
<name>F0ZZK7_DICPU</name>
<dbReference type="Gene3D" id="2.30.29.30">
    <property type="entry name" value="Pleckstrin-homology domain (PH domain)/Phosphotyrosine-binding domain (PTB)"/>
    <property type="match status" value="1"/>
</dbReference>
<dbReference type="eggNOG" id="KOG0248">
    <property type="taxonomic scope" value="Eukaryota"/>
</dbReference>
<dbReference type="PANTHER" id="PTHR14336:SF8">
    <property type="entry name" value="PROTEIN OPY1"/>
    <property type="match status" value="1"/>
</dbReference>
<dbReference type="Pfam" id="PF00169">
    <property type="entry name" value="PH"/>
    <property type="match status" value="1"/>
</dbReference>
<dbReference type="SUPFAM" id="SSF50729">
    <property type="entry name" value="PH domain-like"/>
    <property type="match status" value="1"/>
</dbReference>
<dbReference type="InParanoid" id="F0ZZK7"/>
<evidence type="ECO:0000259" key="2">
    <source>
        <dbReference type="PROSITE" id="PS50003"/>
    </source>
</evidence>
<feature type="compositionally biased region" description="Low complexity" evidence="1">
    <location>
        <begin position="139"/>
        <end position="153"/>
    </location>
</feature>
<sequence>KLIKSGNLLKKGKINKSWQKRWCILSKESKLFYHKSPTEKHCGLVDLNQCIIKKSECTEKEYIFEINTSNRIFLFSAETKSEMEDWMRKIYTHSKIQKENDLLERAEYIIRDQALWKSNLEDEFLKLKHAFNPYIFNQSNNSSNNNNNNNSNNITTPRKNSTNKDDDIDLYNYIPLSLLSFGFHNQTDASSSPSLSHYNSLSTKQLYNHFNSIIDHEYKHPLILINNNNNNNGGGNGMGNSINITNILNNNLNTIRTRSHTTHNNSTSPKTSNKEDSKSNIVNGDKAATSRRFSFLGLKK</sequence>
<keyword evidence="4" id="KW-1185">Reference proteome</keyword>
<feature type="region of interest" description="Disordered" evidence="1">
    <location>
        <begin position="138"/>
        <end position="163"/>
    </location>
</feature>
<dbReference type="FunFam" id="2.30.29.30:FF:000711">
    <property type="entry name" value="PH and Rap-GAP domain-containing protein DDB_G0271806"/>
    <property type="match status" value="1"/>
</dbReference>
<feature type="region of interest" description="Disordered" evidence="1">
    <location>
        <begin position="258"/>
        <end position="285"/>
    </location>
</feature>
<proteinExistence type="predicted"/>
<organism evidence="3 4">
    <name type="scientific">Dictyostelium purpureum</name>
    <name type="common">Slime mold</name>
    <dbReference type="NCBI Taxonomy" id="5786"/>
    <lineage>
        <taxon>Eukaryota</taxon>
        <taxon>Amoebozoa</taxon>
        <taxon>Evosea</taxon>
        <taxon>Eumycetozoa</taxon>
        <taxon>Dictyostelia</taxon>
        <taxon>Dictyosteliales</taxon>
        <taxon>Dictyosteliaceae</taxon>
        <taxon>Dictyostelium</taxon>
    </lineage>
</organism>
<dbReference type="OrthoDB" id="10261837at2759"/>
<dbReference type="GO" id="GO:0007032">
    <property type="term" value="P:endosome organization"/>
    <property type="evidence" value="ECO:0000318"/>
    <property type="project" value="GO_Central"/>
</dbReference>
<reference evidence="4" key="1">
    <citation type="journal article" date="2011" name="Genome Biol.">
        <title>Comparative genomics of the social amoebae Dictyostelium discoideum and Dictyostelium purpureum.</title>
        <authorList>
            <consortium name="US DOE Joint Genome Institute (JGI-PGF)"/>
            <person name="Sucgang R."/>
            <person name="Kuo A."/>
            <person name="Tian X."/>
            <person name="Salerno W."/>
            <person name="Parikh A."/>
            <person name="Feasley C.L."/>
            <person name="Dalin E."/>
            <person name="Tu H."/>
            <person name="Huang E."/>
            <person name="Barry K."/>
            <person name="Lindquist E."/>
            <person name="Shapiro H."/>
            <person name="Bruce D."/>
            <person name="Schmutz J."/>
            <person name="Salamov A."/>
            <person name="Fey P."/>
            <person name="Gaudet P."/>
            <person name="Anjard C."/>
            <person name="Babu M.M."/>
            <person name="Basu S."/>
            <person name="Bushmanova Y."/>
            <person name="van der Wel H."/>
            <person name="Katoh-Kurasawa M."/>
            <person name="Dinh C."/>
            <person name="Coutinho P.M."/>
            <person name="Saito T."/>
            <person name="Elias M."/>
            <person name="Schaap P."/>
            <person name="Kay R.R."/>
            <person name="Henrissat B."/>
            <person name="Eichinger L."/>
            <person name="Rivero F."/>
            <person name="Putnam N.H."/>
            <person name="West C.M."/>
            <person name="Loomis W.F."/>
            <person name="Chisholm R.L."/>
            <person name="Shaulsky G."/>
            <person name="Strassmann J.E."/>
            <person name="Queller D.C."/>
            <person name="Kuspa A."/>
            <person name="Grigoriev I.V."/>
        </authorList>
    </citation>
    <scope>NUCLEOTIDE SEQUENCE [LARGE SCALE GENOMIC DNA]</scope>
    <source>
        <strain evidence="4">QSDP1</strain>
    </source>
</reference>
<accession>F0ZZK7</accession>
<evidence type="ECO:0000313" key="4">
    <source>
        <dbReference type="Proteomes" id="UP000001064"/>
    </source>
</evidence>
<dbReference type="OMA" id="SEMEDWM"/>
<gene>
    <name evidence="3" type="ORF">DICPUDRAFT_41225</name>
</gene>
<protein>
    <recommendedName>
        <fullName evidence="2">PH domain-containing protein</fullName>
    </recommendedName>
</protein>
<dbReference type="InterPro" id="IPR001849">
    <property type="entry name" value="PH_domain"/>
</dbReference>
<feature type="non-terminal residue" evidence="3">
    <location>
        <position position="300"/>
    </location>
</feature>
<feature type="compositionally biased region" description="Low complexity" evidence="1">
    <location>
        <begin position="258"/>
        <end position="271"/>
    </location>
</feature>